<dbReference type="EMBL" id="CP032382">
    <property type="protein sequence ID" value="AYB33985.1"/>
    <property type="molecule type" value="Genomic_DNA"/>
</dbReference>
<dbReference type="OrthoDB" id="7068820at2"/>
<reference evidence="2" key="1">
    <citation type="submission" date="2018-09" db="EMBL/GenBank/DDBJ databases">
        <title>Chryseolinea sp. KIS68-18 isolated from soil.</title>
        <authorList>
            <person name="Weon H.-Y."/>
            <person name="Kwon S.-W."/>
            <person name="Lee S.A."/>
        </authorList>
    </citation>
    <scope>NUCLEOTIDE SEQUENCE [LARGE SCALE GENOMIC DNA]</scope>
    <source>
        <strain evidence="2">KIS68-18</strain>
    </source>
</reference>
<keyword evidence="2" id="KW-1185">Reference proteome</keyword>
<proteinExistence type="predicted"/>
<evidence type="ECO:0000313" key="2">
    <source>
        <dbReference type="Proteomes" id="UP000266183"/>
    </source>
</evidence>
<name>A0A385SVI6_9BACT</name>
<gene>
    <name evidence="1" type="ORF">D4L85_26910</name>
</gene>
<protein>
    <submittedName>
        <fullName evidence="1">Uncharacterized protein</fullName>
    </submittedName>
</protein>
<accession>A0A385SVI6</accession>
<dbReference type="RefSeq" id="WP_119757211.1">
    <property type="nucleotide sequence ID" value="NZ_CP032382.1"/>
</dbReference>
<sequence length="100" mass="11233">MNDVIKKISLSDDLSEEDGPGGSDVIVQFGNNDLYVATFYSIGNLEHMIALHNASEERDSETYYKIFNAVIVNDLRETDLMPVIEAMVVEGDFQLVFKKV</sequence>
<evidence type="ECO:0000313" key="1">
    <source>
        <dbReference type="EMBL" id="AYB33985.1"/>
    </source>
</evidence>
<dbReference type="KEGG" id="chk:D4L85_26910"/>
<dbReference type="Proteomes" id="UP000266183">
    <property type="component" value="Chromosome"/>
</dbReference>
<dbReference type="AlphaFoldDB" id="A0A385SVI6"/>
<organism evidence="1 2">
    <name type="scientific">Chryseolinea soli</name>
    <dbReference type="NCBI Taxonomy" id="2321403"/>
    <lineage>
        <taxon>Bacteria</taxon>
        <taxon>Pseudomonadati</taxon>
        <taxon>Bacteroidota</taxon>
        <taxon>Cytophagia</taxon>
        <taxon>Cytophagales</taxon>
        <taxon>Fulvivirgaceae</taxon>
        <taxon>Chryseolinea</taxon>
    </lineage>
</organism>